<proteinExistence type="predicted"/>
<comment type="caution">
    <text evidence="1">The sequence shown here is derived from an EMBL/GenBank/DDBJ whole genome shotgun (WGS) entry which is preliminary data.</text>
</comment>
<keyword evidence="2" id="KW-1185">Reference proteome</keyword>
<sequence length="94" mass="9875">MVQDDVGLQPRLSESQCPMSTSSTPEVAFNSRSGSSDPLSCHSRSLGQSLHSNAEFCLDATSQDVHGESDSSERQVYDVPVQSALGQSDVGGAT</sequence>
<evidence type="ECO:0000313" key="1">
    <source>
        <dbReference type="EMBL" id="KAK8477367.1"/>
    </source>
</evidence>
<protein>
    <submittedName>
        <fullName evidence="1">Uncharacterized protein</fullName>
    </submittedName>
</protein>
<evidence type="ECO:0000313" key="2">
    <source>
        <dbReference type="Proteomes" id="UP001396334"/>
    </source>
</evidence>
<organism evidence="1 2">
    <name type="scientific">Hibiscus sabdariffa</name>
    <name type="common">roselle</name>
    <dbReference type="NCBI Taxonomy" id="183260"/>
    <lineage>
        <taxon>Eukaryota</taxon>
        <taxon>Viridiplantae</taxon>
        <taxon>Streptophyta</taxon>
        <taxon>Embryophyta</taxon>
        <taxon>Tracheophyta</taxon>
        <taxon>Spermatophyta</taxon>
        <taxon>Magnoliopsida</taxon>
        <taxon>eudicotyledons</taxon>
        <taxon>Gunneridae</taxon>
        <taxon>Pentapetalae</taxon>
        <taxon>rosids</taxon>
        <taxon>malvids</taxon>
        <taxon>Malvales</taxon>
        <taxon>Malvaceae</taxon>
        <taxon>Malvoideae</taxon>
        <taxon>Hibiscus</taxon>
    </lineage>
</organism>
<accession>A0ABR1ZB56</accession>
<dbReference type="Proteomes" id="UP001396334">
    <property type="component" value="Unassembled WGS sequence"/>
</dbReference>
<gene>
    <name evidence="1" type="ORF">V6N11_070829</name>
</gene>
<name>A0ABR1ZB56_9ROSI</name>
<reference evidence="1 2" key="1">
    <citation type="journal article" date="2024" name="G3 (Bethesda)">
        <title>Genome assembly of Hibiscus sabdariffa L. provides insights into metabolisms of medicinal natural products.</title>
        <authorList>
            <person name="Kim T."/>
        </authorList>
    </citation>
    <scope>NUCLEOTIDE SEQUENCE [LARGE SCALE GENOMIC DNA]</scope>
    <source>
        <strain evidence="1">TK-2024</strain>
        <tissue evidence="1">Old leaves</tissue>
    </source>
</reference>
<dbReference type="EMBL" id="JBBPBN010001804">
    <property type="protein sequence ID" value="KAK8477367.1"/>
    <property type="molecule type" value="Genomic_DNA"/>
</dbReference>